<dbReference type="AlphaFoldDB" id="A0A533QBW4"/>
<gene>
    <name evidence="1" type="ORF">JETT_1788</name>
</gene>
<dbReference type="EMBL" id="SULG01000032">
    <property type="protein sequence ID" value="TLD41919.1"/>
    <property type="molecule type" value="Genomic_DNA"/>
</dbReference>
<reference evidence="1 2" key="1">
    <citation type="submission" date="2019-04" db="EMBL/GenBank/DDBJ databases">
        <title>Genome of a novel bacterium Candidatus Jettenia ecosi reconstructed from metagenome of an anammox bioreactor.</title>
        <authorList>
            <person name="Mardanov A.V."/>
            <person name="Beletsky A.V."/>
            <person name="Ravin N.V."/>
            <person name="Botchkova E.A."/>
            <person name="Litti Y.V."/>
            <person name="Nozhevnikova A.N."/>
        </authorList>
    </citation>
    <scope>NUCLEOTIDE SEQUENCE [LARGE SCALE GENOMIC DNA]</scope>
    <source>
        <strain evidence="1">J2</strain>
    </source>
</reference>
<name>A0A533QBW4_9BACT</name>
<proteinExistence type="predicted"/>
<evidence type="ECO:0000313" key="1">
    <source>
        <dbReference type="EMBL" id="TLD41919.1"/>
    </source>
</evidence>
<evidence type="ECO:0000313" key="2">
    <source>
        <dbReference type="Proteomes" id="UP000319783"/>
    </source>
</evidence>
<comment type="caution">
    <text evidence="1">The sequence shown here is derived from an EMBL/GenBank/DDBJ whole genome shotgun (WGS) entry which is preliminary data.</text>
</comment>
<dbReference type="Proteomes" id="UP000319783">
    <property type="component" value="Unassembled WGS sequence"/>
</dbReference>
<accession>A0A533QBW4</accession>
<protein>
    <submittedName>
        <fullName evidence="1">Uncharacterized protein</fullName>
    </submittedName>
</protein>
<sequence>MQLALVFDREHPVRSTADVRTWWTSKPCEDFKRTHINFTVVNRSKDLLFV</sequence>
<organism evidence="1 2">
    <name type="scientific">Candidatus Jettenia ecosi</name>
    <dbReference type="NCBI Taxonomy" id="2494326"/>
    <lineage>
        <taxon>Bacteria</taxon>
        <taxon>Pseudomonadati</taxon>
        <taxon>Planctomycetota</taxon>
        <taxon>Candidatus Brocadiia</taxon>
        <taxon>Candidatus Brocadiales</taxon>
        <taxon>Candidatus Brocadiaceae</taxon>
        <taxon>Candidatus Jettenia</taxon>
    </lineage>
</organism>